<accession>N8WRT1</accession>
<comment type="caution">
    <text evidence="1">The sequence shown here is derived from an EMBL/GenBank/DDBJ whole genome shotgun (WGS) entry which is preliminary data.</text>
</comment>
<dbReference type="AlphaFoldDB" id="N8WRT1"/>
<dbReference type="HOGENOM" id="CLU_1840803_0_0_6"/>
<keyword evidence="2" id="KW-1185">Reference proteome</keyword>
<dbReference type="Proteomes" id="UP000018438">
    <property type="component" value="Unassembled WGS sequence"/>
</dbReference>
<protein>
    <submittedName>
        <fullName evidence="1">Uncharacterized protein</fullName>
    </submittedName>
</protein>
<evidence type="ECO:0000313" key="2">
    <source>
        <dbReference type="Proteomes" id="UP000018438"/>
    </source>
</evidence>
<dbReference type="PATRIC" id="fig|1217675.3.peg.47"/>
<reference evidence="1 2" key="1">
    <citation type="submission" date="2013-02" db="EMBL/GenBank/DDBJ databases">
        <title>The Genome Sequence of Acinetobacter schindleri NIPH 900.</title>
        <authorList>
            <consortium name="The Broad Institute Genome Sequencing Platform"/>
            <consortium name="The Broad Institute Genome Sequencing Center for Infectious Disease"/>
            <person name="Cerqueira G."/>
            <person name="Feldgarden M."/>
            <person name="Courvalin P."/>
            <person name="Perichon B."/>
            <person name="Grillot-Courvalin C."/>
            <person name="Clermont D."/>
            <person name="Rocha E."/>
            <person name="Yoon E.-J."/>
            <person name="Nemec A."/>
            <person name="Walker B."/>
            <person name="Young S.K."/>
            <person name="Zeng Q."/>
            <person name="Gargeya S."/>
            <person name="Fitzgerald M."/>
            <person name="Haas B."/>
            <person name="Abouelleil A."/>
            <person name="Alvarado L."/>
            <person name="Arachchi H.M."/>
            <person name="Berlin A.M."/>
            <person name="Chapman S.B."/>
            <person name="Dewar J."/>
            <person name="Goldberg J."/>
            <person name="Griggs A."/>
            <person name="Gujja S."/>
            <person name="Hansen M."/>
            <person name="Howarth C."/>
            <person name="Imamovic A."/>
            <person name="Larimer J."/>
            <person name="McCowan C."/>
            <person name="Murphy C."/>
            <person name="Neiman D."/>
            <person name="Pearson M."/>
            <person name="Priest M."/>
            <person name="Roberts A."/>
            <person name="Saif S."/>
            <person name="Shea T."/>
            <person name="Sisk P."/>
            <person name="Sykes S."/>
            <person name="Wortman J."/>
            <person name="Nusbaum C."/>
            <person name="Birren B."/>
        </authorList>
    </citation>
    <scope>NUCLEOTIDE SEQUENCE [LARGE SCALE GENOMIC DNA]</scope>
    <source>
        <strain evidence="1 2">NIPH 900</strain>
    </source>
</reference>
<dbReference type="RefSeq" id="WP_004811440.1">
    <property type="nucleotide sequence ID" value="NZ_KB849446.1"/>
</dbReference>
<proteinExistence type="predicted"/>
<evidence type="ECO:0000313" key="1">
    <source>
        <dbReference type="EMBL" id="ENV14706.1"/>
    </source>
</evidence>
<name>N8WRT1_9GAMM</name>
<dbReference type="EMBL" id="APPI01000003">
    <property type="protein sequence ID" value="ENV14706.1"/>
    <property type="molecule type" value="Genomic_DNA"/>
</dbReference>
<organism evidence="1 2">
    <name type="scientific">Acinetobacter schindleri NIPH 900</name>
    <dbReference type="NCBI Taxonomy" id="1217675"/>
    <lineage>
        <taxon>Bacteria</taxon>
        <taxon>Pseudomonadati</taxon>
        <taxon>Pseudomonadota</taxon>
        <taxon>Gammaproteobacteria</taxon>
        <taxon>Moraxellales</taxon>
        <taxon>Moraxellaceae</taxon>
        <taxon>Acinetobacter</taxon>
    </lineage>
</organism>
<sequence length="139" mass="15875">MSEIVIEDHIREQLHAFEQALEDQNIIALRNVSMCTVFDPKKNEYFPSDLCNPMEYDQVQILNLAWVMWQARGQTIPAGMQLVPKELSHAQAVKISDDPNFFETYQTILHESESSEDAAVILIQTAHKAMIEVQGQSNE</sequence>
<gene>
    <name evidence="1" type="ORF">F965_00052</name>
</gene>